<accession>A0A1W9I557</accession>
<feature type="compositionally biased region" description="Basic and acidic residues" evidence="1">
    <location>
        <begin position="40"/>
        <end position="52"/>
    </location>
</feature>
<evidence type="ECO:0000313" key="3">
    <source>
        <dbReference type="Proteomes" id="UP000192872"/>
    </source>
</evidence>
<sequence>MKFRSGDQDPTTSDLAGHKGWSGSDGTRQGATNQVSSSQRPEDCHVFDHHDGAISTGLS</sequence>
<evidence type="ECO:0000313" key="2">
    <source>
        <dbReference type="EMBL" id="OQW54742.1"/>
    </source>
</evidence>
<protein>
    <submittedName>
        <fullName evidence="2">Uncharacterized protein</fullName>
    </submittedName>
</protein>
<feature type="region of interest" description="Disordered" evidence="1">
    <location>
        <begin position="1"/>
        <end position="59"/>
    </location>
</feature>
<feature type="compositionally biased region" description="Polar residues" evidence="1">
    <location>
        <begin position="24"/>
        <end position="39"/>
    </location>
</feature>
<dbReference type="Proteomes" id="UP000192872">
    <property type="component" value="Unassembled WGS sequence"/>
</dbReference>
<proteinExistence type="predicted"/>
<dbReference type="EMBL" id="LWDL01000001">
    <property type="protein sequence ID" value="OQW54742.1"/>
    <property type="molecule type" value="Genomic_DNA"/>
</dbReference>
<gene>
    <name evidence="2" type="ORF">A4S15_03880</name>
</gene>
<organism evidence="2 3">
    <name type="scientific">Candidatus Raskinella chloraquaticus</name>
    <dbReference type="NCBI Taxonomy" id="1951219"/>
    <lineage>
        <taxon>Bacteria</taxon>
        <taxon>Pseudomonadati</taxon>
        <taxon>Pseudomonadota</taxon>
        <taxon>Alphaproteobacteria</taxon>
        <taxon>Hyphomicrobiales</taxon>
        <taxon>Phreatobacteraceae</taxon>
        <taxon>Candidatus Raskinella</taxon>
    </lineage>
</organism>
<evidence type="ECO:0000256" key="1">
    <source>
        <dbReference type="SAM" id="MobiDB-lite"/>
    </source>
</evidence>
<dbReference type="AlphaFoldDB" id="A0A1W9I557"/>
<name>A0A1W9I557_9HYPH</name>
<reference evidence="2 3" key="1">
    <citation type="journal article" date="2017" name="Water Res.">
        <title>Comammox in drinking water systems.</title>
        <authorList>
            <person name="Wang Y."/>
            <person name="Ma L."/>
            <person name="Mao Y."/>
            <person name="Jiang X."/>
            <person name="Xia Y."/>
            <person name="Yu K."/>
            <person name="Li B."/>
            <person name="Zhang T."/>
        </authorList>
    </citation>
    <scope>NUCLEOTIDE SEQUENCE [LARGE SCALE GENOMIC DNA]</scope>
    <source>
        <strain evidence="2">SG_bin8</strain>
    </source>
</reference>
<comment type="caution">
    <text evidence="2">The sequence shown here is derived from an EMBL/GenBank/DDBJ whole genome shotgun (WGS) entry which is preliminary data.</text>
</comment>